<dbReference type="EMBL" id="NJET01000001">
    <property type="protein sequence ID" value="PHH67370.1"/>
    <property type="molecule type" value="Genomic_DNA"/>
</dbReference>
<comment type="similarity">
    <text evidence="1">Belongs to the thioredoxin family.</text>
</comment>
<dbReference type="Proteomes" id="UP000226192">
    <property type="component" value="Unassembled WGS sequence"/>
</dbReference>
<keyword evidence="5" id="KW-1185">Reference proteome</keyword>
<dbReference type="PRINTS" id="PR00421">
    <property type="entry name" value="THIOREDOXIN"/>
</dbReference>
<evidence type="ECO:0000256" key="2">
    <source>
        <dbReference type="ARBA" id="ARBA00023157"/>
    </source>
</evidence>
<accession>A0A2C5YIQ0</accession>
<dbReference type="SUPFAM" id="SSF52833">
    <property type="entry name" value="Thioredoxin-like"/>
    <property type="match status" value="1"/>
</dbReference>
<protein>
    <recommendedName>
        <fullName evidence="3">Thioredoxin domain-containing protein</fullName>
    </recommendedName>
</protein>
<organism evidence="4 5">
    <name type="scientific">Ophiocordyceps australis</name>
    <dbReference type="NCBI Taxonomy" id="1399860"/>
    <lineage>
        <taxon>Eukaryota</taxon>
        <taxon>Fungi</taxon>
        <taxon>Dikarya</taxon>
        <taxon>Ascomycota</taxon>
        <taxon>Pezizomycotina</taxon>
        <taxon>Sordariomycetes</taxon>
        <taxon>Hypocreomycetidae</taxon>
        <taxon>Hypocreales</taxon>
        <taxon>Ophiocordycipitaceae</taxon>
        <taxon>Ophiocordyceps</taxon>
    </lineage>
</organism>
<evidence type="ECO:0000313" key="5">
    <source>
        <dbReference type="Proteomes" id="UP000226192"/>
    </source>
</evidence>
<dbReference type="InterPro" id="IPR017937">
    <property type="entry name" value="Thioredoxin_CS"/>
</dbReference>
<sequence length="120" mass="13034">MSHQDVVQVKSSADLQKLLESTKYVVLDFYADWCPPCKSIAPIFHRLASAHGVEGVLAFASVNVDELQDVAQTYSVTAMPTFMFFKNGNKVAVNGNEMIRGADPQTLTAAAEKLASLAQQ</sequence>
<dbReference type="OrthoDB" id="19690at2759"/>
<keyword evidence="2" id="KW-1015">Disulfide bond</keyword>
<dbReference type="Pfam" id="PF00085">
    <property type="entry name" value="Thioredoxin"/>
    <property type="match status" value="1"/>
</dbReference>
<gene>
    <name evidence="4" type="ORF">CDD81_138</name>
</gene>
<dbReference type="Gene3D" id="3.40.30.10">
    <property type="entry name" value="Glutaredoxin"/>
    <property type="match status" value="1"/>
</dbReference>
<proteinExistence type="inferred from homology"/>
<dbReference type="PROSITE" id="PS00194">
    <property type="entry name" value="THIOREDOXIN_1"/>
    <property type="match status" value="1"/>
</dbReference>
<name>A0A2C5YIQ0_9HYPO</name>
<dbReference type="InterPro" id="IPR013766">
    <property type="entry name" value="Thioredoxin_domain"/>
</dbReference>
<dbReference type="PROSITE" id="PS51352">
    <property type="entry name" value="THIOREDOXIN_2"/>
    <property type="match status" value="1"/>
</dbReference>
<evidence type="ECO:0000256" key="1">
    <source>
        <dbReference type="ARBA" id="ARBA00008987"/>
    </source>
</evidence>
<dbReference type="STRING" id="1399860.A0A2C5YIQ0"/>
<dbReference type="InterPro" id="IPR036249">
    <property type="entry name" value="Thioredoxin-like_sf"/>
</dbReference>
<feature type="domain" description="Thioredoxin" evidence="3">
    <location>
        <begin position="1"/>
        <end position="116"/>
    </location>
</feature>
<dbReference type="PANTHER" id="PTHR46115">
    <property type="entry name" value="THIOREDOXIN-LIKE PROTEIN 1"/>
    <property type="match status" value="1"/>
</dbReference>
<evidence type="ECO:0000259" key="3">
    <source>
        <dbReference type="PROSITE" id="PS51352"/>
    </source>
</evidence>
<reference evidence="4 5" key="1">
    <citation type="submission" date="2017-06" db="EMBL/GenBank/DDBJ databases">
        <title>Ant-infecting Ophiocordyceps genomes reveal a high diversity of potential behavioral manipulation genes and a possible major role for enterotoxins.</title>
        <authorList>
            <person name="De Bekker C."/>
            <person name="Evans H.C."/>
            <person name="Brachmann A."/>
            <person name="Hughes D.P."/>
        </authorList>
    </citation>
    <scope>NUCLEOTIDE SEQUENCE [LARGE SCALE GENOMIC DNA]</scope>
    <source>
        <strain evidence="4 5">Map64</strain>
    </source>
</reference>
<comment type="caution">
    <text evidence="4">The sequence shown here is derived from an EMBL/GenBank/DDBJ whole genome shotgun (WGS) entry which is preliminary data.</text>
</comment>
<dbReference type="CDD" id="cd02947">
    <property type="entry name" value="TRX_family"/>
    <property type="match status" value="1"/>
</dbReference>
<dbReference type="AlphaFoldDB" id="A0A2C5YIQ0"/>
<evidence type="ECO:0000313" key="4">
    <source>
        <dbReference type="EMBL" id="PHH67370.1"/>
    </source>
</evidence>